<gene>
    <name evidence="3" type="ORF">B4U80_03760</name>
</gene>
<dbReference type="Gene3D" id="2.170.140.10">
    <property type="entry name" value="Chitin binding domain"/>
    <property type="match status" value="1"/>
</dbReference>
<evidence type="ECO:0000259" key="2">
    <source>
        <dbReference type="PROSITE" id="PS50940"/>
    </source>
</evidence>
<name>A0A443S7G7_9ACAR</name>
<evidence type="ECO:0000313" key="4">
    <source>
        <dbReference type="Proteomes" id="UP000288716"/>
    </source>
</evidence>
<evidence type="ECO:0000256" key="1">
    <source>
        <dbReference type="SAM" id="MobiDB-lite"/>
    </source>
</evidence>
<dbReference type="EMBL" id="NCKV01006377">
    <property type="protein sequence ID" value="RWS23480.1"/>
    <property type="molecule type" value="Genomic_DNA"/>
</dbReference>
<feature type="compositionally biased region" description="Polar residues" evidence="1">
    <location>
        <begin position="332"/>
        <end position="347"/>
    </location>
</feature>
<accession>A0A443S7G7</accession>
<dbReference type="SUPFAM" id="SSF57625">
    <property type="entry name" value="Invertebrate chitin-binding proteins"/>
    <property type="match status" value="1"/>
</dbReference>
<feature type="non-terminal residue" evidence="3">
    <location>
        <position position="601"/>
    </location>
</feature>
<dbReference type="OrthoDB" id="6428908at2759"/>
<evidence type="ECO:0000313" key="3">
    <source>
        <dbReference type="EMBL" id="RWS23480.1"/>
    </source>
</evidence>
<reference evidence="3 4" key="1">
    <citation type="journal article" date="2018" name="Gigascience">
        <title>Genomes of trombidid mites reveal novel predicted allergens and laterally-transferred genes associated with secondary metabolism.</title>
        <authorList>
            <person name="Dong X."/>
            <person name="Chaisiri K."/>
            <person name="Xia D."/>
            <person name="Armstrong S.D."/>
            <person name="Fang Y."/>
            <person name="Donnelly M.J."/>
            <person name="Kadowaki T."/>
            <person name="McGarry J.W."/>
            <person name="Darby A.C."/>
            <person name="Makepeace B.L."/>
        </authorList>
    </citation>
    <scope>NUCLEOTIDE SEQUENCE [LARGE SCALE GENOMIC DNA]</scope>
    <source>
        <strain evidence="3">UoL-UT</strain>
    </source>
</reference>
<feature type="region of interest" description="Disordered" evidence="1">
    <location>
        <begin position="321"/>
        <end position="443"/>
    </location>
</feature>
<proteinExistence type="predicted"/>
<dbReference type="VEuPathDB" id="VectorBase:LDEU008560"/>
<dbReference type="PANTHER" id="PTHR22933">
    <property type="entry name" value="FI18007P1-RELATED"/>
    <property type="match status" value="1"/>
</dbReference>
<dbReference type="AlphaFoldDB" id="A0A443S7G7"/>
<feature type="non-terminal residue" evidence="3">
    <location>
        <position position="1"/>
    </location>
</feature>
<feature type="domain" description="Chitin-binding type-2" evidence="2">
    <location>
        <begin position="507"/>
        <end position="567"/>
    </location>
</feature>
<protein>
    <recommendedName>
        <fullName evidence="2">Chitin-binding type-2 domain-containing protein</fullName>
    </recommendedName>
</protein>
<dbReference type="InterPro" id="IPR002557">
    <property type="entry name" value="Chitin-bd_dom"/>
</dbReference>
<dbReference type="PANTHER" id="PTHR22933:SF42">
    <property type="entry name" value="FI18455P1-RELATED"/>
    <property type="match status" value="1"/>
</dbReference>
<comment type="caution">
    <text evidence="3">The sequence shown here is derived from an EMBL/GenBank/DDBJ whole genome shotgun (WGS) entry which is preliminary data.</text>
</comment>
<dbReference type="Pfam" id="PF01607">
    <property type="entry name" value="CBM_14"/>
    <property type="match status" value="1"/>
</dbReference>
<dbReference type="InterPro" id="IPR036508">
    <property type="entry name" value="Chitin-bd_dom_sf"/>
</dbReference>
<dbReference type="GO" id="GO:0005576">
    <property type="term" value="C:extracellular region"/>
    <property type="evidence" value="ECO:0007669"/>
    <property type="project" value="InterPro"/>
</dbReference>
<keyword evidence="4" id="KW-1185">Reference proteome</keyword>
<dbReference type="Proteomes" id="UP000288716">
    <property type="component" value="Unassembled WGS sequence"/>
</dbReference>
<sequence length="601" mass="68197">RQAVSRGRTVALRRGVSPKVPLNISNAFFIEVPTTTKAPRTNKPPFFRFSIATPPPKSTSTVSSNLIINNAETVVHNPRRQSRRRPASNRISENTIKDANNTFIEVANPKLGATPVLIGFRRIQIKPPQQPPAAVPRILAKPPTTTRRPSAAPDSLVNAFAFSRQSIPRRTTPKQNISNEFPEIEIVTPKAPGIPVNYYRVATPPRITSTVTREPLTVRNQRPAARQTTVTTTTTTTTIAPTVTTDDYYSDVEYEEPEARQPFIDNHRIAENVVNKTFETEFVTPKPASVTNYFRFSIATPPPTTTRKQFNAELFDVEYDTVEPSTRPPQVFRTSTRSQPVSRTNVRTIVEAPENSENNRRRRPPPPPIPEQPRTIRRPSRTQLEPEEEIPARKPVRIPIESIELPSTRRPPRTIIEDDDLPATRRPSRPVIDDLPATRRPVRPSFQFDEPRAARRPVRPIIETTSRQPEESIVRINDAEEDNYSLPNVRGVAGVDFPVYAKIPETNFVCRDMEFPGFYADMETGCQVYHSCHHRRGLVHSFMCPNGTIFSQEYLICDWWYNVKCGNSDQYYGINKEAFSSERNINPKSKTNSTLNAFNFQ</sequence>
<dbReference type="InterPro" id="IPR052976">
    <property type="entry name" value="Scoloptoxin-like"/>
</dbReference>
<dbReference type="STRING" id="299467.A0A443S7G7"/>
<dbReference type="PROSITE" id="PS50940">
    <property type="entry name" value="CHIT_BIND_II"/>
    <property type="match status" value="1"/>
</dbReference>
<dbReference type="GO" id="GO:0008061">
    <property type="term" value="F:chitin binding"/>
    <property type="evidence" value="ECO:0007669"/>
    <property type="project" value="InterPro"/>
</dbReference>
<dbReference type="SMART" id="SM00494">
    <property type="entry name" value="ChtBD2"/>
    <property type="match status" value="1"/>
</dbReference>
<organism evidence="3 4">
    <name type="scientific">Leptotrombidium deliense</name>
    <dbReference type="NCBI Taxonomy" id="299467"/>
    <lineage>
        <taxon>Eukaryota</taxon>
        <taxon>Metazoa</taxon>
        <taxon>Ecdysozoa</taxon>
        <taxon>Arthropoda</taxon>
        <taxon>Chelicerata</taxon>
        <taxon>Arachnida</taxon>
        <taxon>Acari</taxon>
        <taxon>Acariformes</taxon>
        <taxon>Trombidiformes</taxon>
        <taxon>Prostigmata</taxon>
        <taxon>Anystina</taxon>
        <taxon>Parasitengona</taxon>
        <taxon>Trombiculoidea</taxon>
        <taxon>Trombiculidae</taxon>
        <taxon>Leptotrombidium</taxon>
    </lineage>
</organism>